<keyword evidence="1" id="KW-0732">Signal</keyword>
<dbReference type="InterPro" id="IPR013517">
    <property type="entry name" value="FG-GAP"/>
</dbReference>
<dbReference type="SUPFAM" id="SSF51120">
    <property type="entry name" value="beta-Roll"/>
    <property type="match status" value="1"/>
</dbReference>
<proteinExistence type="predicted"/>
<evidence type="ECO:0000313" key="3">
    <source>
        <dbReference type="Proteomes" id="UP000199392"/>
    </source>
</evidence>
<dbReference type="PRINTS" id="PR00313">
    <property type="entry name" value="CABNDNGRPT"/>
</dbReference>
<evidence type="ECO:0000256" key="1">
    <source>
        <dbReference type="ARBA" id="ARBA00022729"/>
    </source>
</evidence>
<gene>
    <name evidence="2" type="ORF">SAMN04488050_10237</name>
</gene>
<evidence type="ECO:0000313" key="2">
    <source>
        <dbReference type="EMBL" id="SFS51130.1"/>
    </source>
</evidence>
<dbReference type="SUPFAM" id="SSF69318">
    <property type="entry name" value="Integrin alpha N-terminal domain"/>
    <property type="match status" value="1"/>
</dbReference>
<dbReference type="InterPro" id="IPR028994">
    <property type="entry name" value="Integrin_alpha_N"/>
</dbReference>
<reference evidence="3" key="1">
    <citation type="submission" date="2016-10" db="EMBL/GenBank/DDBJ databases">
        <authorList>
            <person name="Varghese N."/>
            <person name="Submissions S."/>
        </authorList>
    </citation>
    <scope>NUCLEOTIDE SEQUENCE [LARGE SCALE GENOMIC DNA]</scope>
    <source>
        <strain evidence="3">DSM 26894</strain>
    </source>
</reference>
<dbReference type="PANTHER" id="PTHR44103:SF1">
    <property type="entry name" value="PROPROTEIN CONVERTASE P"/>
    <property type="match status" value="1"/>
</dbReference>
<dbReference type="STRING" id="311180.SAMN04488050_10237"/>
<sequence>MAISPSGVSRFDLPLEEFSAPILTGRTEAEKLTLAQGFAVSANPHASGGAYVEATAEVSRAGGVFEGAPGLYDLTLGYMDESDGVSYLEVLVNGAVVAAFDWDRPVGTAIVTATSRTEHLVTGLTLAPGDVIELRGAAEGGEPLRTDFLDISVGQTPAPGDSFEIEAEALQILGGFSVVANGAGSGRAVLQHTEGTEARALYEVQQAGRFDLTLGYFDETDGISSLRVLLNGVEIDAFDWDSDRGGVLASAESRAERVLQGIDLAVGDLLEFVGHGDGGEPLRLDRLSFTRRLETVDYDPFLTELPNVEMVARRGDHIALLTPLADESRYDDAVLRRIVEAVDTGWEFYQKVTGRAPSLHPVYSLDGLGTVAVVERTIGAGGGFLGYTGIEIWADPYFDVWMHDNVRDHDQFDQIPFYELGRNFWFYSGALGALPVDEATSFAVVNRYFAMDFAGVDPAPYNNRYPFDALRDELLDDLAQFYLQDPALDWSNTIEINAGPVLPEAYARWDGSALLVSLFARVMEDLGIDAYARMWQLIGQAPHAGDPEAAAENFFDAAWQATGVDYGFLRKQGGERFFIGDDGDNTLTASSTTAGRAVLHGFAGNDHLESEAAWPYGHSQLFGGSGDDHLVAKESGATLVGGTGNDLLEATSRSYGQLHGGDGDDRLSAPGYLYGEAGRDTFAVGVLVDDTLSHGWMRIQDYQPGSDVIDMGGYPIEYAVEREGQVELSVLGGQRLADRVYINGASTLDEISFVNLGDPAIPLLFEAEDLDILSGFEVVANINASREYFLQHVHTEDPARALLRVEETGTFDITIGYFDETDGVSRMHVLLNGEEIGVFDWNATTGDDIASKASRAQHTLEGVELADGDVLELLGQGDGGEPLRTDWLMLSPVAAQAVDIWYKERAPDAAGDRAMIGANDGSGSFSETDPAVGWDGQTVMAADVDGDGDDDFVLIDGPRSFDSSIPNPAILEFTFSIRENLGGGDFVASDSYALQVELQFEDYLLEDYLASPASLTFLEDIMELQDAADVDGDGDVDLLATSYVAQAFLIFENDGAGHFQVMAQSPGILGSNGSEALFGDFNGDEALDVVVATAGDYAGIWMMINDGSGQLSFGAGSSPSDDSARDPQVVDLDGDGDQDVLFIGGGDGHGIFGLLNDGTGNYQRVSQPSISPGDFATVGSARAADFDGDGKVEVVAAGLSNGTDMPPGLRVFEVVSSSEGVDFVETGYDPRFSGNVKAPADYDLDGYVDLLLTQSSAEGYIVTLLRNDGTGQFEDGGRVIAPFSAAEYSWGPQVHLGTFDSLEALV</sequence>
<accession>A0A1I6QFQ9</accession>
<dbReference type="Gene3D" id="2.150.10.10">
    <property type="entry name" value="Serralysin-like metalloprotease, C-terminal"/>
    <property type="match status" value="1"/>
</dbReference>
<dbReference type="EMBL" id="FOZW01000002">
    <property type="protein sequence ID" value="SFS51130.1"/>
    <property type="molecule type" value="Genomic_DNA"/>
</dbReference>
<dbReference type="Gene3D" id="2.130.10.130">
    <property type="entry name" value="Integrin alpha, N-terminal"/>
    <property type="match status" value="1"/>
</dbReference>
<protein>
    <submittedName>
        <fullName evidence="2">Repeat domain-containing protein</fullName>
    </submittedName>
</protein>
<dbReference type="Pfam" id="PF13517">
    <property type="entry name" value="FG-GAP_3"/>
    <property type="match status" value="2"/>
</dbReference>
<dbReference type="InterPro" id="IPR011049">
    <property type="entry name" value="Serralysin-like_metalloprot_C"/>
</dbReference>
<dbReference type="PANTHER" id="PTHR44103">
    <property type="entry name" value="PROPROTEIN CONVERTASE P"/>
    <property type="match status" value="1"/>
</dbReference>
<organism evidence="2 3">
    <name type="scientific">Alloyangia pacifica</name>
    <dbReference type="NCBI Taxonomy" id="311180"/>
    <lineage>
        <taxon>Bacteria</taxon>
        <taxon>Pseudomonadati</taxon>
        <taxon>Pseudomonadota</taxon>
        <taxon>Alphaproteobacteria</taxon>
        <taxon>Rhodobacterales</taxon>
        <taxon>Roseobacteraceae</taxon>
        <taxon>Alloyangia</taxon>
    </lineage>
</organism>
<name>A0A1I6QFQ9_9RHOB</name>
<keyword evidence="3" id="KW-1185">Reference proteome</keyword>
<dbReference type="Proteomes" id="UP000199392">
    <property type="component" value="Unassembled WGS sequence"/>
</dbReference>